<dbReference type="OrthoDB" id="300624at2157"/>
<dbReference type="PANTHER" id="PTHR43575:SF1">
    <property type="entry name" value="PROTEIN ABCI7, CHLOROPLASTIC"/>
    <property type="match status" value="1"/>
</dbReference>
<protein>
    <submittedName>
        <fullName evidence="2">Fe-S cluster assembly protein SufD</fullName>
    </submittedName>
</protein>
<evidence type="ECO:0000313" key="3">
    <source>
        <dbReference type="Proteomes" id="UP000377803"/>
    </source>
</evidence>
<dbReference type="InterPro" id="IPR037284">
    <property type="entry name" value="SUF_FeS_clus_asmbl_SufBD_sf"/>
</dbReference>
<dbReference type="PANTHER" id="PTHR43575">
    <property type="entry name" value="PROTEIN ABCI7, CHLOROPLASTIC"/>
    <property type="match status" value="1"/>
</dbReference>
<name>A0A5Q0UGT7_9ARCH</name>
<dbReference type="GeneID" id="42364644"/>
<dbReference type="Pfam" id="PF01458">
    <property type="entry name" value="SUFBD_core"/>
    <property type="match status" value="1"/>
</dbReference>
<gene>
    <name evidence="2" type="primary">sufD</name>
    <name evidence="2" type="ORF">LC1Nh_0262</name>
</gene>
<proteinExistence type="predicted"/>
<accession>A0A5Q0UGT7</accession>
<dbReference type="KEGG" id="ncon:LC1Nh_0262"/>
<dbReference type="InterPro" id="IPR055346">
    <property type="entry name" value="Fe-S_cluster_assembly_SufBD"/>
</dbReference>
<keyword evidence="3" id="KW-1185">Reference proteome</keyword>
<dbReference type="AlphaFoldDB" id="A0A5Q0UGT7"/>
<feature type="domain" description="SUF system FeS cluster assembly SufBD core" evidence="1">
    <location>
        <begin position="113"/>
        <end position="333"/>
    </location>
</feature>
<dbReference type="SUPFAM" id="SSF101960">
    <property type="entry name" value="Stabilizer of iron transporter SufD"/>
    <property type="match status" value="1"/>
</dbReference>
<dbReference type="Proteomes" id="UP000377803">
    <property type="component" value="Chromosome"/>
</dbReference>
<dbReference type="EMBL" id="CP040089">
    <property type="protein sequence ID" value="QGA80165.1"/>
    <property type="molecule type" value="Genomic_DNA"/>
</dbReference>
<sequence>MKLEKIKKDSAKKIDSLEMPESIRTPGRTWTRYPEEVIDIEDIEQVEPDVEAEGDVEFFTGEEAFEKAGKKFFDLIKSDENKLNAVHAANINALIYAEVSGEAELHIQYENDGPVLSHLIVDAKDNADLTVTEETESEEFNSSFTEIYVGENASVEYGVVEKPGNFSYSRRKAITQKYGKINWLNGMFTGDLNRTKIETVLKGDNSETEQTGVWYPTREQHHDISLHVRHIGDNTKCDMDSRSVVDHKARSLYEGLQKVEEKAVDTSSFQDQETLMLSDKAESDASPKLMIEDPNVEASHAAAAGTIEKAKQHYLESRGLNNEQAERLVVKGFFEPVMREIEVPRVKNSIREEVERKLDEKRSE</sequence>
<organism evidence="2 3">
    <name type="scientific">Candidatus Nanohalobium constans</name>
    <dbReference type="NCBI Taxonomy" id="2565781"/>
    <lineage>
        <taxon>Archaea</taxon>
        <taxon>Candidatus Nanohalarchaeota</taxon>
        <taxon>Candidatus Nanohalobia</taxon>
        <taxon>Candidatus Nanohalobiales</taxon>
        <taxon>Candidatus Nanohalobiaceae</taxon>
        <taxon>Candidatus Nanohalobium</taxon>
    </lineage>
</organism>
<evidence type="ECO:0000313" key="2">
    <source>
        <dbReference type="EMBL" id="QGA80165.1"/>
    </source>
</evidence>
<evidence type="ECO:0000259" key="1">
    <source>
        <dbReference type="Pfam" id="PF01458"/>
    </source>
</evidence>
<dbReference type="RefSeq" id="WP_153549903.1">
    <property type="nucleotide sequence ID" value="NZ_CP040089.1"/>
</dbReference>
<reference evidence="3" key="1">
    <citation type="submission" date="2019-05" db="EMBL/GenBank/DDBJ databases">
        <title>Candidatus Nanohalobium constans, a novel model system to study the DPANN nano-sized archaea: genomic and physiological characterization of a nanoarchaeon co-cultured with its chitinotrophic host.</title>
        <authorList>
            <person name="La Cono V."/>
            <person name="Arcadi E."/>
            <person name="Crisafi F."/>
            <person name="Denaro R."/>
            <person name="La Spada G."/>
            <person name="Messina E."/>
            <person name="Smedile F."/>
            <person name="Toshchakov S.V."/>
            <person name="Shevchenko M.A."/>
            <person name="Golyshin P.N."/>
            <person name="Golyshina O.V."/>
            <person name="Ferrer M."/>
            <person name="Rohde M."/>
            <person name="Mushegian A."/>
            <person name="Sorokin D.Y."/>
            <person name="Giuliano L."/>
            <person name="Yakimov M.M."/>
        </authorList>
    </citation>
    <scope>NUCLEOTIDE SEQUENCE [LARGE SCALE GENOMIC DNA]</scope>
    <source>
        <strain evidence="3">LC1Nh</strain>
    </source>
</reference>
<dbReference type="GO" id="GO:0016226">
    <property type="term" value="P:iron-sulfur cluster assembly"/>
    <property type="evidence" value="ECO:0007669"/>
    <property type="project" value="InterPro"/>
</dbReference>
<dbReference type="InterPro" id="IPR000825">
    <property type="entry name" value="SUF_FeS_clus_asmbl_SufBD_core"/>
</dbReference>